<dbReference type="InterPro" id="IPR036404">
    <property type="entry name" value="Jacalin-like_lectin_dom_sf"/>
</dbReference>
<dbReference type="EMBL" id="VJMH01007483">
    <property type="protein sequence ID" value="KAF0682781.1"/>
    <property type="molecule type" value="Genomic_DNA"/>
</dbReference>
<proteinExistence type="predicted"/>
<name>A0A485LUA9_9STRA</name>
<reference evidence="2 3" key="1">
    <citation type="submission" date="2019-03" db="EMBL/GenBank/DDBJ databases">
        <authorList>
            <person name="Gaulin E."/>
            <person name="Dumas B."/>
        </authorList>
    </citation>
    <scope>NUCLEOTIDE SEQUENCE [LARGE SCALE GENOMIC DNA]</scope>
    <source>
        <strain evidence="2">CBS 568.67</strain>
    </source>
</reference>
<dbReference type="EMBL" id="CAADRA010007509">
    <property type="protein sequence ID" value="VFU01711.1"/>
    <property type="molecule type" value="Genomic_DNA"/>
</dbReference>
<dbReference type="Proteomes" id="UP000332933">
    <property type="component" value="Unassembled WGS sequence"/>
</dbReference>
<keyword evidence="3" id="KW-1185">Reference proteome</keyword>
<dbReference type="AlphaFoldDB" id="A0A485LUA9"/>
<sequence length="334" mass="36679">MALRLGATGLYAPLVVYHNTSTRLLDFTRHTQHEVSMVVDGPTHSQLVGNSIGGEPYLYVTKGLLTHFFGIATPTSITYIELVFSDGFTTYFGSQHEHGERLATCVLYRNTPGSDVMVAESSARVYGICFTTTHGRTFELVFDMWRKRDAFVCDVGSGYVVGCDACSGAELDAFSFVFLRPLCLFRYVDTISSDAATPTTTRRSTPPHTIKNIPSVAMDHWIEMRTSTTRTVVHAMLRPAISHVGQLDMQLNVAGGVGGGLRVGTKQVLWDDTRPIDVGRVPALQVKSRRASAVGQRDNDDDNVKGDGVTDAGCDGHVHGWRDACHEVQWTLYD</sequence>
<evidence type="ECO:0000313" key="1">
    <source>
        <dbReference type="EMBL" id="KAF0682781.1"/>
    </source>
</evidence>
<gene>
    <name evidence="2" type="primary">Aste57867_25080</name>
    <name evidence="1" type="ORF">As57867_025002</name>
    <name evidence="2" type="ORF">ASTE57867_25080</name>
</gene>
<evidence type="ECO:0000313" key="2">
    <source>
        <dbReference type="EMBL" id="VFU01711.1"/>
    </source>
</evidence>
<evidence type="ECO:0000313" key="3">
    <source>
        <dbReference type="Proteomes" id="UP000332933"/>
    </source>
</evidence>
<dbReference type="SUPFAM" id="SSF51101">
    <property type="entry name" value="Mannose-binding lectins"/>
    <property type="match status" value="1"/>
</dbReference>
<accession>A0A485LUA9</accession>
<reference evidence="1" key="2">
    <citation type="submission" date="2019-06" db="EMBL/GenBank/DDBJ databases">
        <title>Genomics analysis of Aphanomyces spp. identifies a new class of oomycete effector associated with host adaptation.</title>
        <authorList>
            <person name="Gaulin E."/>
        </authorList>
    </citation>
    <scope>NUCLEOTIDE SEQUENCE</scope>
    <source>
        <strain evidence="1">CBS 578.67</strain>
    </source>
</reference>
<protein>
    <submittedName>
        <fullName evidence="2">Aste57867_25080 protein</fullName>
    </submittedName>
</protein>
<organism evidence="2 3">
    <name type="scientific">Aphanomyces stellatus</name>
    <dbReference type="NCBI Taxonomy" id="120398"/>
    <lineage>
        <taxon>Eukaryota</taxon>
        <taxon>Sar</taxon>
        <taxon>Stramenopiles</taxon>
        <taxon>Oomycota</taxon>
        <taxon>Saprolegniomycetes</taxon>
        <taxon>Saprolegniales</taxon>
        <taxon>Verrucalvaceae</taxon>
        <taxon>Aphanomyces</taxon>
    </lineage>
</organism>